<evidence type="ECO:0000256" key="1">
    <source>
        <dbReference type="SAM" id="MobiDB-lite"/>
    </source>
</evidence>
<dbReference type="eggNOG" id="KOG0048">
    <property type="taxonomic scope" value="Eukaryota"/>
</dbReference>
<accession>A0A1D6JAI2</accession>
<proteinExistence type="predicted"/>
<organism evidence="2">
    <name type="scientific">Zea mays</name>
    <name type="common">Maize</name>
    <dbReference type="NCBI Taxonomy" id="4577"/>
    <lineage>
        <taxon>Eukaryota</taxon>
        <taxon>Viridiplantae</taxon>
        <taxon>Streptophyta</taxon>
        <taxon>Embryophyta</taxon>
        <taxon>Tracheophyta</taxon>
        <taxon>Spermatophyta</taxon>
        <taxon>Magnoliopsida</taxon>
        <taxon>Liliopsida</taxon>
        <taxon>Poales</taxon>
        <taxon>Poaceae</taxon>
        <taxon>PACMAD clade</taxon>
        <taxon>Panicoideae</taxon>
        <taxon>Andropogonodae</taxon>
        <taxon>Andropogoneae</taxon>
        <taxon>Tripsacinae</taxon>
        <taxon>Zea</taxon>
    </lineage>
</organism>
<dbReference type="AlphaFoldDB" id="A0A1D6JAI2"/>
<evidence type="ECO:0000313" key="2">
    <source>
        <dbReference type="EMBL" id="AQK44902.1"/>
    </source>
</evidence>
<feature type="compositionally biased region" description="Low complexity" evidence="1">
    <location>
        <begin position="17"/>
        <end position="35"/>
    </location>
</feature>
<name>A0A1D6JAI2_MAIZE</name>
<dbReference type="EMBL" id="CM000786">
    <property type="protein sequence ID" value="AQK44902.1"/>
    <property type="molecule type" value="Genomic_DNA"/>
</dbReference>
<sequence length="99" mass="10901">MDAGGGQDPGRAHPELRPQQLARAAQASRAAAVRQELPAPVDQLPAPGHQARQLHLVVRWRRRRLGLLARSVHEVRRRAPTTAAGLERARAPENFQFPG</sequence>
<protein>
    <submittedName>
        <fullName evidence="2">Myb domain protein 15</fullName>
    </submittedName>
</protein>
<reference evidence="2" key="1">
    <citation type="submission" date="2015-12" db="EMBL/GenBank/DDBJ databases">
        <title>Update maize B73 reference genome by single molecule sequencing technologies.</title>
        <authorList>
            <consortium name="Maize Genome Sequencing Project"/>
            <person name="Ware D."/>
        </authorList>
    </citation>
    <scope>NUCLEOTIDE SEQUENCE</scope>
    <source>
        <tissue evidence="2">Seedling</tissue>
    </source>
</reference>
<gene>
    <name evidence="2" type="ORF">ZEAMMB73_Zm00001d025864</name>
</gene>
<feature type="region of interest" description="Disordered" evidence="1">
    <location>
        <begin position="1"/>
        <end position="48"/>
    </location>
</feature>